<evidence type="ECO:0000313" key="3">
    <source>
        <dbReference type="Proteomes" id="UP001332243"/>
    </source>
</evidence>
<dbReference type="SUPFAM" id="SSF54593">
    <property type="entry name" value="Glyoxalase/Bleomycin resistance protein/Dihydroxybiphenyl dioxygenase"/>
    <property type="match status" value="1"/>
</dbReference>
<sequence>MEQRVHFMTAATRDLDRARHFYVDGLGWTPTLDVPDEILFFQVAPGVMLGLFEADAFAADLANDLGSGSAVATAPGGFTLSHNVASVEEVDRVLGRAAEAGATIVKSGRRAAFGGYHGYFADPNDLLWEVAFNPGWQVAEDGRVTLSPVEPE</sequence>
<dbReference type="PANTHER" id="PTHR36503:SF1">
    <property type="entry name" value="BLR2520 PROTEIN"/>
    <property type="match status" value="1"/>
</dbReference>
<comment type="caution">
    <text evidence="2">The sequence shown here is derived from an EMBL/GenBank/DDBJ whole genome shotgun (WGS) entry which is preliminary data.</text>
</comment>
<organism evidence="2 3">
    <name type="scientific">Plantactinospora sonchi</name>
    <dbReference type="NCBI Taxonomy" id="1544735"/>
    <lineage>
        <taxon>Bacteria</taxon>
        <taxon>Bacillati</taxon>
        <taxon>Actinomycetota</taxon>
        <taxon>Actinomycetes</taxon>
        <taxon>Micromonosporales</taxon>
        <taxon>Micromonosporaceae</taxon>
        <taxon>Plantactinospora</taxon>
    </lineage>
</organism>
<dbReference type="InterPro" id="IPR004360">
    <property type="entry name" value="Glyas_Fos-R_dOase_dom"/>
</dbReference>
<evidence type="ECO:0000259" key="1">
    <source>
        <dbReference type="PROSITE" id="PS51819"/>
    </source>
</evidence>
<dbReference type="PANTHER" id="PTHR36503">
    <property type="entry name" value="BLR2520 PROTEIN"/>
    <property type="match status" value="1"/>
</dbReference>
<dbReference type="RefSeq" id="WP_331218257.1">
    <property type="nucleotide sequence ID" value="NZ_JAZGQK010000036.1"/>
</dbReference>
<keyword evidence="3" id="KW-1185">Reference proteome</keyword>
<gene>
    <name evidence="2" type="ORF">V1633_33090</name>
</gene>
<accession>A0ABU7S3E6</accession>
<dbReference type="PROSITE" id="PS51819">
    <property type="entry name" value="VOC"/>
    <property type="match status" value="1"/>
</dbReference>
<dbReference type="Pfam" id="PF00903">
    <property type="entry name" value="Glyoxalase"/>
    <property type="match status" value="1"/>
</dbReference>
<feature type="domain" description="VOC" evidence="1">
    <location>
        <begin position="4"/>
        <end position="133"/>
    </location>
</feature>
<dbReference type="InterPro" id="IPR029068">
    <property type="entry name" value="Glyas_Bleomycin-R_OHBP_Dase"/>
</dbReference>
<dbReference type="Proteomes" id="UP001332243">
    <property type="component" value="Unassembled WGS sequence"/>
</dbReference>
<reference evidence="2 3" key="1">
    <citation type="submission" date="2024-01" db="EMBL/GenBank/DDBJ databases">
        <title>Genome insights into Plantactinospora sonchi sp. nov.</title>
        <authorList>
            <person name="Wang L."/>
        </authorList>
    </citation>
    <scope>NUCLEOTIDE SEQUENCE [LARGE SCALE GENOMIC DNA]</scope>
    <source>
        <strain evidence="2 3">NEAU-QY2</strain>
    </source>
</reference>
<dbReference type="EMBL" id="JAZGQK010000036">
    <property type="protein sequence ID" value="MEE6263325.1"/>
    <property type="molecule type" value="Genomic_DNA"/>
</dbReference>
<proteinExistence type="predicted"/>
<dbReference type="Gene3D" id="3.10.180.10">
    <property type="entry name" value="2,3-Dihydroxybiphenyl 1,2-Dioxygenase, domain 1"/>
    <property type="match status" value="1"/>
</dbReference>
<dbReference type="InterPro" id="IPR037523">
    <property type="entry name" value="VOC_core"/>
</dbReference>
<name>A0ABU7S3E6_9ACTN</name>
<evidence type="ECO:0000313" key="2">
    <source>
        <dbReference type="EMBL" id="MEE6263325.1"/>
    </source>
</evidence>
<protein>
    <submittedName>
        <fullName evidence="2">VOC family protein</fullName>
    </submittedName>
</protein>